<evidence type="ECO:0000256" key="4">
    <source>
        <dbReference type="SAM" id="MobiDB-lite"/>
    </source>
</evidence>
<feature type="region of interest" description="Disordered" evidence="4">
    <location>
        <begin position="184"/>
        <end position="249"/>
    </location>
</feature>
<accession>A0A835UUD3</accession>
<comment type="similarity">
    <text evidence="2">Belongs to the TAC family.</text>
</comment>
<protein>
    <recommendedName>
        <fullName evidence="3">Protein TILLER ANGLE CONTROL 1</fullName>
    </recommendedName>
</protein>
<dbReference type="InterPro" id="IPR044989">
    <property type="entry name" value="TAC1"/>
</dbReference>
<keyword evidence="1" id="KW-0341">Growth regulation</keyword>
<dbReference type="GO" id="GO:0001763">
    <property type="term" value="P:morphogenesis of a branching structure"/>
    <property type="evidence" value="ECO:0007669"/>
    <property type="project" value="InterPro"/>
</dbReference>
<evidence type="ECO:0000256" key="2">
    <source>
        <dbReference type="ARBA" id="ARBA00025796"/>
    </source>
</evidence>
<dbReference type="AlphaFoldDB" id="A0A835UUD3"/>
<dbReference type="OrthoDB" id="1922866at2759"/>
<name>A0A835UUD3_VANPL</name>
<sequence length="249" mass="27315">MALKLFDWMNRKLRPSTEYSRFSHKKAPGIKDDGVELAVDVKEETKKTTEEPLLHHVAYDGFLAIGTLGHFHPFFLSHIPEESNPHDQELLAPPTGAVSAAPLYQQLQRAPEMFSKAECSVFAEALLQHEEKATAELPLLVKEDGERKERTTLADLLAAEPASEKCTSTVKSYNVVCKEKGVPKNKLKKEDDDGTSPQSPAAAKRLHRMITRMMTKKIHPEASAPPRKGGGGPSAGMEPLLTGDSPTLG</sequence>
<evidence type="ECO:0000313" key="5">
    <source>
        <dbReference type="EMBL" id="KAG0474337.1"/>
    </source>
</evidence>
<gene>
    <name evidence="5" type="ORF">HPP92_014023</name>
</gene>
<reference evidence="5 6" key="1">
    <citation type="journal article" date="2020" name="Nat. Food">
        <title>A phased Vanilla planifolia genome enables genetic improvement of flavour and production.</title>
        <authorList>
            <person name="Hasing T."/>
            <person name="Tang H."/>
            <person name="Brym M."/>
            <person name="Khazi F."/>
            <person name="Huang T."/>
            <person name="Chambers A.H."/>
        </authorList>
    </citation>
    <scope>NUCLEOTIDE SEQUENCE [LARGE SCALE GENOMIC DNA]</scope>
    <source>
        <tissue evidence="5">Leaf</tissue>
    </source>
</reference>
<feature type="compositionally biased region" description="Basic residues" evidence="4">
    <location>
        <begin position="204"/>
        <end position="217"/>
    </location>
</feature>
<dbReference type="PANTHER" id="PTHR38366:SF1">
    <property type="entry name" value="PROTEIN TILLER ANGLE CONTROL 1"/>
    <property type="match status" value="1"/>
</dbReference>
<evidence type="ECO:0000313" key="6">
    <source>
        <dbReference type="Proteomes" id="UP000639772"/>
    </source>
</evidence>
<evidence type="ECO:0000256" key="3">
    <source>
        <dbReference type="ARBA" id="ARBA00026138"/>
    </source>
</evidence>
<comment type="caution">
    <text evidence="5">The sequence shown here is derived from an EMBL/GenBank/DDBJ whole genome shotgun (WGS) entry which is preliminary data.</text>
</comment>
<organism evidence="5 6">
    <name type="scientific">Vanilla planifolia</name>
    <name type="common">Vanilla</name>
    <dbReference type="NCBI Taxonomy" id="51239"/>
    <lineage>
        <taxon>Eukaryota</taxon>
        <taxon>Viridiplantae</taxon>
        <taxon>Streptophyta</taxon>
        <taxon>Embryophyta</taxon>
        <taxon>Tracheophyta</taxon>
        <taxon>Spermatophyta</taxon>
        <taxon>Magnoliopsida</taxon>
        <taxon>Liliopsida</taxon>
        <taxon>Asparagales</taxon>
        <taxon>Orchidaceae</taxon>
        <taxon>Vanilloideae</taxon>
        <taxon>Vanilleae</taxon>
        <taxon>Vanilla</taxon>
    </lineage>
</organism>
<dbReference type="PANTHER" id="PTHR38366">
    <property type="entry name" value="NAD-DEPENDENT PROTEIN DEACETYLASE HST1-LIKE PROTEIN"/>
    <property type="match status" value="1"/>
</dbReference>
<proteinExistence type="inferred from homology"/>
<dbReference type="EMBL" id="JADCNM010000007">
    <property type="protein sequence ID" value="KAG0474337.1"/>
    <property type="molecule type" value="Genomic_DNA"/>
</dbReference>
<evidence type="ECO:0000256" key="1">
    <source>
        <dbReference type="ARBA" id="ARBA00022604"/>
    </source>
</evidence>
<dbReference type="Proteomes" id="UP000639772">
    <property type="component" value="Chromosome 7"/>
</dbReference>